<keyword evidence="2" id="KW-1185">Reference proteome</keyword>
<evidence type="ECO:0008006" key="3">
    <source>
        <dbReference type="Google" id="ProtNLM"/>
    </source>
</evidence>
<dbReference type="Proteomes" id="UP000192418">
    <property type="component" value="Unassembled WGS sequence"/>
</dbReference>
<protein>
    <recommendedName>
        <fullName evidence="3">DUF4390 domain-containing protein</fullName>
    </recommendedName>
</protein>
<reference evidence="1 2" key="1">
    <citation type="submission" date="2017-04" db="EMBL/GenBank/DDBJ databases">
        <authorList>
            <person name="Afonso C.L."/>
            <person name="Miller P.J."/>
            <person name="Scott M.A."/>
            <person name="Spackman E."/>
            <person name="Goraichik I."/>
            <person name="Dimitrov K.M."/>
            <person name="Suarez D.L."/>
            <person name="Swayne D.E."/>
        </authorList>
    </citation>
    <scope>NUCLEOTIDE SEQUENCE [LARGE SCALE GENOMIC DNA]</scope>
    <source>
        <strain evidence="1 2">DSM 3385</strain>
    </source>
</reference>
<evidence type="ECO:0000313" key="1">
    <source>
        <dbReference type="EMBL" id="SMC51727.1"/>
    </source>
</evidence>
<accession>A0A1W1ZTN1</accession>
<proteinExistence type="predicted"/>
<dbReference type="OrthoDB" id="5431158at2"/>
<evidence type="ECO:0000313" key="2">
    <source>
        <dbReference type="Proteomes" id="UP000192418"/>
    </source>
</evidence>
<gene>
    <name evidence="1" type="ORF">SAMN02746065_103177</name>
</gene>
<dbReference type="Pfam" id="PF14334">
    <property type="entry name" value="DUF4390"/>
    <property type="match status" value="1"/>
</dbReference>
<dbReference type="STRING" id="1121400.SAMN02746065_103177"/>
<name>A0A1W1ZTN1_9BACT</name>
<dbReference type="AlphaFoldDB" id="A0A1W1ZTN1"/>
<dbReference type="InterPro" id="IPR025500">
    <property type="entry name" value="DUF4390"/>
</dbReference>
<sequence length="193" mass="22678">MIQKTNYRHIFLIVMTCIGLLFFCSTTVMAKKAFLDNVTVTNTRDNLLTYFSVQNAFTTKIKEAILNGVPTTFTFHISLYRARESWFDKKISSHKVSSTIKYNALREIFSLSRPWESKDTLLVKSFDTAKKKMTAITGFTIAPMGQLIRGKKYQVRIKAEMKKIKLPLYLHHVFFFLSLWNFETDWYTMDFIY</sequence>
<dbReference type="RefSeq" id="WP_084067144.1">
    <property type="nucleotide sequence ID" value="NZ_FWXY01000003.1"/>
</dbReference>
<dbReference type="EMBL" id="FWXY01000003">
    <property type="protein sequence ID" value="SMC51727.1"/>
    <property type="molecule type" value="Genomic_DNA"/>
</dbReference>
<organism evidence="1 2">
    <name type="scientific">Desulfocicer vacuolatum DSM 3385</name>
    <dbReference type="NCBI Taxonomy" id="1121400"/>
    <lineage>
        <taxon>Bacteria</taxon>
        <taxon>Pseudomonadati</taxon>
        <taxon>Thermodesulfobacteriota</taxon>
        <taxon>Desulfobacteria</taxon>
        <taxon>Desulfobacterales</taxon>
        <taxon>Desulfobacteraceae</taxon>
        <taxon>Desulfocicer</taxon>
    </lineage>
</organism>